<evidence type="ECO:0000256" key="7">
    <source>
        <dbReference type="SAM" id="Phobius"/>
    </source>
</evidence>
<dbReference type="InterPro" id="IPR003439">
    <property type="entry name" value="ABC_transporter-like_ATP-bd"/>
</dbReference>
<feature type="transmembrane region" description="Helical" evidence="7">
    <location>
        <begin position="246"/>
        <end position="268"/>
    </location>
</feature>
<protein>
    <submittedName>
        <fullName evidence="10">ABC transporter ATP-binding protein</fullName>
    </submittedName>
</protein>
<dbReference type="PROSITE" id="PS50929">
    <property type="entry name" value="ABC_TM1F"/>
    <property type="match status" value="1"/>
</dbReference>
<keyword evidence="2 7" id="KW-0812">Transmembrane</keyword>
<name>A0ABT7WQW6_9GAMM</name>
<dbReference type="InterPro" id="IPR017871">
    <property type="entry name" value="ABC_transporter-like_CS"/>
</dbReference>
<dbReference type="Pfam" id="PF00005">
    <property type="entry name" value="ABC_tran"/>
    <property type="match status" value="1"/>
</dbReference>
<keyword evidence="3" id="KW-0547">Nucleotide-binding</keyword>
<feature type="transmembrane region" description="Helical" evidence="7">
    <location>
        <begin position="57"/>
        <end position="78"/>
    </location>
</feature>
<evidence type="ECO:0000259" key="8">
    <source>
        <dbReference type="PROSITE" id="PS50893"/>
    </source>
</evidence>
<evidence type="ECO:0000256" key="5">
    <source>
        <dbReference type="ARBA" id="ARBA00022989"/>
    </source>
</evidence>
<dbReference type="SMART" id="SM00382">
    <property type="entry name" value="AAA"/>
    <property type="match status" value="1"/>
</dbReference>
<dbReference type="PROSITE" id="PS00211">
    <property type="entry name" value="ABC_TRANSPORTER_1"/>
    <property type="match status" value="1"/>
</dbReference>
<dbReference type="SUPFAM" id="SSF52540">
    <property type="entry name" value="P-loop containing nucleoside triphosphate hydrolases"/>
    <property type="match status" value="1"/>
</dbReference>
<dbReference type="InterPro" id="IPR027417">
    <property type="entry name" value="P-loop_NTPase"/>
</dbReference>
<dbReference type="InterPro" id="IPR036640">
    <property type="entry name" value="ABC1_TM_sf"/>
</dbReference>
<sequence length="550" mass="63321">MFLAIYKEIWNASNRFYNNSKQHLLVIIGLVCVVSLINSLLPYLIKLIIDGTQHGKGIHYIYILVVSYCFAWLLSQILEWTRNFFHVVVMSRLESSVLITGLENYLKIEKLQQDKIDTGVFNSEAMRASSSFSSLTLSLLFVFLPAIFQLFFISYILYININAFFALGFIGTALLMFAISYFITRKSKEYYEPLYSVKSILNSKFLEKVNNSYEIKANNAVDFEVNRFERNVKSYIGQMSHSHMKIASLMVLQIILIFVFLLTFLLMSTKLFSLGKITTGDMVMISSYIMMLTIPFLMISQQVNLISGQVVAIKKFHNYFRMKKDQNSQQHYSDSHLLFAFADVVLEVGGRVIQQFNLKLYKNKTYVLIGKTGSGKSTLINYLLGFYKIRAGKLFYKDLDISQNYSEKIFDEIAFVGQNYSIFTGSLRENLVYNSRHCYADEEIKQLLGLFDLQHLLVDKNLSLDDDINEYLKSFSGGEKQRLNILRAILKKPRVLILDEPTSALDSKTAIQILNYLKTNVETLIVITHSQECRDLADEIINVEQLFQSA</sequence>
<evidence type="ECO:0000256" key="3">
    <source>
        <dbReference type="ARBA" id="ARBA00022741"/>
    </source>
</evidence>
<dbReference type="SUPFAM" id="SSF90123">
    <property type="entry name" value="ABC transporter transmembrane region"/>
    <property type="match status" value="1"/>
</dbReference>
<keyword evidence="4 10" id="KW-0067">ATP-binding</keyword>
<feature type="transmembrane region" description="Helical" evidence="7">
    <location>
        <begin position="164"/>
        <end position="183"/>
    </location>
</feature>
<dbReference type="InterPro" id="IPR039421">
    <property type="entry name" value="Type_1_exporter"/>
</dbReference>
<feature type="domain" description="ABC transmembrane type-1" evidence="9">
    <location>
        <begin position="25"/>
        <end position="308"/>
    </location>
</feature>
<keyword evidence="6 7" id="KW-0472">Membrane</keyword>
<evidence type="ECO:0000256" key="2">
    <source>
        <dbReference type="ARBA" id="ARBA00022692"/>
    </source>
</evidence>
<feature type="transmembrane region" description="Helical" evidence="7">
    <location>
        <begin position="24"/>
        <end position="45"/>
    </location>
</feature>
<evidence type="ECO:0000256" key="6">
    <source>
        <dbReference type="ARBA" id="ARBA00023136"/>
    </source>
</evidence>
<feature type="transmembrane region" description="Helical" evidence="7">
    <location>
        <begin position="135"/>
        <end position="158"/>
    </location>
</feature>
<reference evidence="10" key="1">
    <citation type="submission" date="2023-06" db="EMBL/GenBank/DDBJ databases">
        <title>Two novel species of Acinetobacter isolated from motorbike repairing workshop in Vietnam.</title>
        <authorList>
            <person name="Le N.T.T."/>
        </authorList>
    </citation>
    <scope>NUCLEOTIDE SEQUENCE</scope>
    <source>
        <strain evidence="10">VNH17</strain>
    </source>
</reference>
<dbReference type="InterPro" id="IPR003593">
    <property type="entry name" value="AAA+_ATPase"/>
</dbReference>
<evidence type="ECO:0000256" key="1">
    <source>
        <dbReference type="ARBA" id="ARBA00004651"/>
    </source>
</evidence>
<dbReference type="InterPro" id="IPR011527">
    <property type="entry name" value="ABC1_TM_dom"/>
</dbReference>
<keyword evidence="5 7" id="KW-1133">Transmembrane helix</keyword>
<organism evidence="10 11">
    <name type="scientific">Acinetobacter thutiue</name>
    <dbReference type="NCBI Taxonomy" id="2998078"/>
    <lineage>
        <taxon>Bacteria</taxon>
        <taxon>Pseudomonadati</taxon>
        <taxon>Pseudomonadota</taxon>
        <taxon>Gammaproteobacteria</taxon>
        <taxon>Moraxellales</taxon>
        <taxon>Moraxellaceae</taxon>
        <taxon>Acinetobacter</taxon>
    </lineage>
</organism>
<evidence type="ECO:0000259" key="9">
    <source>
        <dbReference type="PROSITE" id="PS50929"/>
    </source>
</evidence>
<evidence type="ECO:0000313" key="11">
    <source>
        <dbReference type="Proteomes" id="UP001168524"/>
    </source>
</evidence>
<accession>A0ABT7WQW6</accession>
<dbReference type="GO" id="GO:0005524">
    <property type="term" value="F:ATP binding"/>
    <property type="evidence" value="ECO:0007669"/>
    <property type="project" value="UniProtKB-KW"/>
</dbReference>
<dbReference type="PANTHER" id="PTHR24221">
    <property type="entry name" value="ATP-BINDING CASSETTE SUB-FAMILY B"/>
    <property type="match status" value="1"/>
</dbReference>
<dbReference type="Pfam" id="PF00664">
    <property type="entry name" value="ABC_membrane"/>
    <property type="match status" value="1"/>
</dbReference>
<feature type="domain" description="ABC transporter" evidence="8">
    <location>
        <begin position="332"/>
        <end position="550"/>
    </location>
</feature>
<dbReference type="PROSITE" id="PS50893">
    <property type="entry name" value="ABC_TRANSPORTER_2"/>
    <property type="match status" value="1"/>
</dbReference>
<dbReference type="EMBL" id="JAUDZE010000006">
    <property type="protein sequence ID" value="MDN0015067.1"/>
    <property type="molecule type" value="Genomic_DNA"/>
</dbReference>
<evidence type="ECO:0000313" key="10">
    <source>
        <dbReference type="EMBL" id="MDN0015067.1"/>
    </source>
</evidence>
<dbReference type="Gene3D" id="3.40.50.300">
    <property type="entry name" value="P-loop containing nucleotide triphosphate hydrolases"/>
    <property type="match status" value="1"/>
</dbReference>
<dbReference type="Proteomes" id="UP001168524">
    <property type="component" value="Unassembled WGS sequence"/>
</dbReference>
<dbReference type="Gene3D" id="1.20.1560.10">
    <property type="entry name" value="ABC transporter type 1, transmembrane domain"/>
    <property type="match status" value="1"/>
</dbReference>
<feature type="transmembrane region" description="Helical" evidence="7">
    <location>
        <begin position="288"/>
        <end position="313"/>
    </location>
</feature>
<evidence type="ECO:0000256" key="4">
    <source>
        <dbReference type="ARBA" id="ARBA00022840"/>
    </source>
</evidence>
<keyword evidence="11" id="KW-1185">Reference proteome</keyword>
<dbReference type="PANTHER" id="PTHR24221:SF654">
    <property type="entry name" value="ATP-BINDING CASSETTE SUB-FAMILY B MEMBER 6"/>
    <property type="match status" value="1"/>
</dbReference>
<gene>
    <name evidence="10" type="ORF">QTA56_12605</name>
</gene>
<comment type="subcellular location">
    <subcellularLocation>
        <location evidence="1">Cell membrane</location>
        <topology evidence="1">Multi-pass membrane protein</topology>
    </subcellularLocation>
</comment>
<comment type="caution">
    <text evidence="10">The sequence shown here is derived from an EMBL/GenBank/DDBJ whole genome shotgun (WGS) entry which is preliminary data.</text>
</comment>
<dbReference type="CDD" id="cd03228">
    <property type="entry name" value="ABCC_MRP_Like"/>
    <property type="match status" value="1"/>
</dbReference>
<proteinExistence type="predicted"/>